<accession>A0A9Q3BKE2</accession>
<gene>
    <name evidence="1" type="ORF">O181_006247</name>
</gene>
<dbReference type="EMBL" id="AVOT02001325">
    <property type="protein sequence ID" value="MBW0466532.1"/>
    <property type="molecule type" value="Genomic_DNA"/>
</dbReference>
<evidence type="ECO:0000313" key="1">
    <source>
        <dbReference type="EMBL" id="MBW0466532.1"/>
    </source>
</evidence>
<name>A0A9Q3BKE2_9BASI</name>
<dbReference type="Proteomes" id="UP000765509">
    <property type="component" value="Unassembled WGS sequence"/>
</dbReference>
<evidence type="ECO:0000313" key="2">
    <source>
        <dbReference type="Proteomes" id="UP000765509"/>
    </source>
</evidence>
<reference evidence="1" key="1">
    <citation type="submission" date="2021-03" db="EMBL/GenBank/DDBJ databases">
        <title>Draft genome sequence of rust myrtle Austropuccinia psidii MF-1, a brazilian biotype.</title>
        <authorList>
            <person name="Quecine M.C."/>
            <person name="Pachon D.M.R."/>
            <person name="Bonatelli M.L."/>
            <person name="Correr F.H."/>
            <person name="Franceschini L.M."/>
            <person name="Leite T.F."/>
            <person name="Margarido G.R.A."/>
            <person name="Almeida C.A."/>
            <person name="Ferrarezi J.A."/>
            <person name="Labate C.A."/>
        </authorList>
    </citation>
    <scope>NUCLEOTIDE SEQUENCE</scope>
    <source>
        <strain evidence="1">MF-1</strain>
    </source>
</reference>
<proteinExistence type="predicted"/>
<organism evidence="1 2">
    <name type="scientific">Austropuccinia psidii MF-1</name>
    <dbReference type="NCBI Taxonomy" id="1389203"/>
    <lineage>
        <taxon>Eukaryota</taxon>
        <taxon>Fungi</taxon>
        <taxon>Dikarya</taxon>
        <taxon>Basidiomycota</taxon>
        <taxon>Pucciniomycotina</taxon>
        <taxon>Pucciniomycetes</taxon>
        <taxon>Pucciniales</taxon>
        <taxon>Sphaerophragmiaceae</taxon>
        <taxon>Austropuccinia</taxon>
    </lineage>
</organism>
<comment type="caution">
    <text evidence="1">The sequence shown here is derived from an EMBL/GenBank/DDBJ whole genome shotgun (WGS) entry which is preliminary data.</text>
</comment>
<protein>
    <submittedName>
        <fullName evidence="1">Uncharacterized protein</fullName>
    </submittedName>
</protein>
<sequence length="149" mass="16801">MITSLLDWSEVIIWPMKDGNGKRKFKSEPIVTHGIQTSITKPTESPATRHSCSLYALQANSAAIEARAVWHLMAHWIPPPSTPTPVPSPEIPAASSPHSHDEAWQEFMDLRWTLMIPREIFHKSISQILLEHHQLLHMIPSLHGPSSLK</sequence>
<keyword evidence="2" id="KW-1185">Reference proteome</keyword>
<dbReference type="AlphaFoldDB" id="A0A9Q3BKE2"/>